<keyword evidence="2" id="KW-0472">Membrane</keyword>
<dbReference type="InterPro" id="IPR012379">
    <property type="entry name" value="LytTR_MHYE"/>
</dbReference>
<keyword evidence="5" id="KW-1185">Reference proteome</keyword>
<evidence type="ECO:0000313" key="5">
    <source>
        <dbReference type="Proteomes" id="UP000643403"/>
    </source>
</evidence>
<feature type="transmembrane region" description="Helical" evidence="2">
    <location>
        <begin position="94"/>
        <end position="115"/>
    </location>
</feature>
<comment type="caution">
    <text evidence="4">The sequence shown here is derived from an EMBL/GenBank/DDBJ whole genome shotgun (WGS) entry which is preliminary data.</text>
</comment>
<dbReference type="Proteomes" id="UP000643403">
    <property type="component" value="Unassembled WGS sequence"/>
</dbReference>
<gene>
    <name evidence="4" type="primary">rpfD</name>
    <name evidence="4" type="ORF">GCM10008101_06010</name>
</gene>
<keyword evidence="2" id="KW-0812">Transmembrane</keyword>
<feature type="domain" description="HTH LytTR-type" evidence="3">
    <location>
        <begin position="190"/>
        <end position="289"/>
    </location>
</feature>
<evidence type="ECO:0000259" key="3">
    <source>
        <dbReference type="PROSITE" id="PS50930"/>
    </source>
</evidence>
<proteinExistence type="predicted"/>
<evidence type="ECO:0000256" key="1">
    <source>
        <dbReference type="ARBA" id="ARBA00023012"/>
    </source>
</evidence>
<feature type="transmembrane region" description="Helical" evidence="2">
    <location>
        <begin position="63"/>
        <end position="82"/>
    </location>
</feature>
<feature type="transmembrane region" description="Helical" evidence="2">
    <location>
        <begin position="21"/>
        <end position="43"/>
    </location>
</feature>
<dbReference type="InterPro" id="IPR007492">
    <property type="entry name" value="LytTR_DNA-bd_dom"/>
</dbReference>
<keyword evidence="2" id="KW-1133">Transmembrane helix</keyword>
<evidence type="ECO:0000313" key="4">
    <source>
        <dbReference type="EMBL" id="GGZ55391.1"/>
    </source>
</evidence>
<dbReference type="PROSITE" id="PS50930">
    <property type="entry name" value="HTH_LYTTR"/>
    <property type="match status" value="1"/>
</dbReference>
<dbReference type="EMBL" id="BMXY01000001">
    <property type="protein sequence ID" value="GGZ55391.1"/>
    <property type="molecule type" value="Genomic_DNA"/>
</dbReference>
<dbReference type="PANTHER" id="PTHR37299:SF1">
    <property type="entry name" value="STAGE 0 SPORULATION PROTEIN A HOMOLOG"/>
    <property type="match status" value="1"/>
</dbReference>
<dbReference type="PANTHER" id="PTHR37299">
    <property type="entry name" value="TRANSCRIPTIONAL REGULATOR-RELATED"/>
    <property type="match status" value="1"/>
</dbReference>
<sequence>MADHPKPAASDWARFQPWRPWIEYGFWIGLFLVNAIANSVTVSMDTRRVHLEVAGWEPVVWEVSSNLLSLLLVPAVVAFTRWRPVEFDNWRRRLGEYALASVVWSALHVTGMVALRKLAYSVAGGHYDFGDWWVQGAYEYLKDVRGFTGTVLTIEAYRLFLRRLQGEASLPGLADDAPSNAGPPARPDRFLVRKLGKEFLVPAADIEWLQAAGNYVNLRVRGRDYPLRTTMAQIEEQLDPATFRRVHRSWMVNLDRIDRIEPVESGDARIVLQDGAVVPCSRRYRDALRFDTRPQPERAAAAR</sequence>
<organism evidence="4 5">
    <name type="scientific">Cognatilysobacter xinjiangensis</name>
    <dbReference type="NCBI Taxonomy" id="546892"/>
    <lineage>
        <taxon>Bacteria</taxon>
        <taxon>Pseudomonadati</taxon>
        <taxon>Pseudomonadota</taxon>
        <taxon>Gammaproteobacteria</taxon>
        <taxon>Lysobacterales</taxon>
        <taxon>Lysobacteraceae</taxon>
        <taxon>Cognatilysobacter</taxon>
    </lineage>
</organism>
<dbReference type="PIRSF" id="PIRSF031767">
    <property type="entry name" value="MHYE_LytTR"/>
    <property type="match status" value="1"/>
</dbReference>
<keyword evidence="1" id="KW-0902">Two-component regulatory system</keyword>
<protein>
    <recommendedName>
        <fullName evidence="3">HTH LytTR-type domain-containing protein</fullName>
    </recommendedName>
</protein>
<dbReference type="RefSeq" id="WP_189446886.1">
    <property type="nucleotide sequence ID" value="NZ_BMXY01000001.1"/>
</dbReference>
<dbReference type="InterPro" id="IPR046947">
    <property type="entry name" value="LytR-like"/>
</dbReference>
<evidence type="ECO:0000256" key="2">
    <source>
        <dbReference type="SAM" id="Phobius"/>
    </source>
</evidence>
<dbReference type="Gene3D" id="2.40.50.1020">
    <property type="entry name" value="LytTr DNA-binding domain"/>
    <property type="match status" value="1"/>
</dbReference>
<accession>A0ABQ3BRP5</accession>
<dbReference type="Pfam" id="PF04397">
    <property type="entry name" value="LytTR"/>
    <property type="match status" value="1"/>
</dbReference>
<name>A0ABQ3BRP5_9GAMM</name>
<reference evidence="5" key="1">
    <citation type="journal article" date="2019" name="Int. J. Syst. Evol. Microbiol.">
        <title>The Global Catalogue of Microorganisms (GCM) 10K type strain sequencing project: providing services to taxonomists for standard genome sequencing and annotation.</title>
        <authorList>
            <consortium name="The Broad Institute Genomics Platform"/>
            <consortium name="The Broad Institute Genome Sequencing Center for Infectious Disease"/>
            <person name="Wu L."/>
            <person name="Ma J."/>
        </authorList>
    </citation>
    <scope>NUCLEOTIDE SEQUENCE [LARGE SCALE GENOMIC DNA]</scope>
    <source>
        <strain evidence="5">KCTC 22558</strain>
    </source>
</reference>
<dbReference type="SMART" id="SM00850">
    <property type="entry name" value="LytTR"/>
    <property type="match status" value="1"/>
</dbReference>